<evidence type="ECO:0000313" key="1">
    <source>
        <dbReference type="EMBL" id="EMB16994.1"/>
    </source>
</evidence>
<evidence type="ECO:0000313" key="2">
    <source>
        <dbReference type="Proteomes" id="UP000011529"/>
    </source>
</evidence>
<reference evidence="1" key="1">
    <citation type="submission" date="2012-11" db="EMBL/GenBank/DDBJ databases">
        <title>Permanent draft genomes of Rhodopirellula europaea strain SH398 and 6C.</title>
        <authorList>
            <person name="Richter M."/>
            <person name="Richter-Heitmann T."/>
            <person name="Frank C."/>
            <person name="Harder J."/>
            <person name="Glockner F.O."/>
        </authorList>
    </citation>
    <scope>NUCLEOTIDE SEQUENCE</scope>
    <source>
        <strain evidence="1">6C</strain>
    </source>
</reference>
<reference evidence="1" key="2">
    <citation type="journal article" date="2013" name="Mar. Genomics">
        <title>Expression of sulfatases in Rhodopirellula baltica and the diversity of sulfatases in the genus Rhodopirellula.</title>
        <authorList>
            <person name="Wegner C.E."/>
            <person name="Richter-Heitmann T."/>
            <person name="Klindworth A."/>
            <person name="Klockow C."/>
            <person name="Richter M."/>
            <person name="Achstetter T."/>
            <person name="Glockner F.O."/>
            <person name="Harder J."/>
        </authorList>
    </citation>
    <scope>NUCLEOTIDE SEQUENCE [LARGE SCALE GENOMIC DNA]</scope>
    <source>
        <strain evidence="1">6C</strain>
    </source>
</reference>
<name>M2B475_9BACT</name>
<dbReference type="Proteomes" id="UP000011529">
    <property type="component" value="Unassembled WGS sequence"/>
</dbReference>
<gene>
    <name evidence="1" type="ORF">RE6C_02247</name>
</gene>
<comment type="caution">
    <text evidence="1">The sequence shown here is derived from an EMBL/GenBank/DDBJ whole genome shotgun (WGS) entry which is preliminary data.</text>
</comment>
<protein>
    <submittedName>
        <fullName evidence="1">Uncharacterized protein</fullName>
    </submittedName>
</protein>
<accession>M2B475</accession>
<sequence length="42" mass="4707">MSAEWMNQIVAKLVNSIDLILATEFGPVGRLSVDRGKFTSRR</sequence>
<dbReference type="AlphaFoldDB" id="M2B475"/>
<dbReference type="EMBL" id="ANMO01000111">
    <property type="protein sequence ID" value="EMB16994.1"/>
    <property type="molecule type" value="Genomic_DNA"/>
</dbReference>
<proteinExistence type="predicted"/>
<organism evidence="1 2">
    <name type="scientific">Rhodopirellula europaea 6C</name>
    <dbReference type="NCBI Taxonomy" id="1263867"/>
    <lineage>
        <taxon>Bacteria</taxon>
        <taxon>Pseudomonadati</taxon>
        <taxon>Planctomycetota</taxon>
        <taxon>Planctomycetia</taxon>
        <taxon>Pirellulales</taxon>
        <taxon>Pirellulaceae</taxon>
        <taxon>Rhodopirellula</taxon>
    </lineage>
</organism>
<dbReference type="PATRIC" id="fig|1263867.3.peg.2392"/>
<keyword evidence="2" id="KW-1185">Reference proteome</keyword>